<name>A0ABS3ARL9_9BACT</name>
<protein>
    <submittedName>
        <fullName evidence="1">DUF2709 domain-containing protein</fullName>
    </submittedName>
</protein>
<comment type="caution">
    <text evidence="1">The sequence shown here is derived from an EMBL/GenBank/DDBJ whole genome shotgun (WGS) entry which is preliminary data.</text>
</comment>
<keyword evidence="2" id="KW-1185">Reference proteome</keyword>
<proteinExistence type="predicted"/>
<evidence type="ECO:0000313" key="1">
    <source>
        <dbReference type="EMBL" id="MBN4067368.1"/>
    </source>
</evidence>
<organism evidence="1 2">
    <name type="scientific">Simkania negevensis</name>
    <dbReference type="NCBI Taxonomy" id="83561"/>
    <lineage>
        <taxon>Bacteria</taxon>
        <taxon>Pseudomonadati</taxon>
        <taxon>Chlamydiota</taxon>
        <taxon>Chlamydiia</taxon>
        <taxon>Parachlamydiales</taxon>
        <taxon>Simkaniaceae</taxon>
        <taxon>Simkania</taxon>
    </lineage>
</organism>
<reference evidence="1 2" key="1">
    <citation type="submission" date="2021-02" db="EMBL/GenBank/DDBJ databases">
        <title>Activity-based single-cell genomes from oceanic crustal fluid captures similar information to metagenomic and metatranscriptomic surveys with orders of magnitude less sampling.</title>
        <authorList>
            <person name="D'Angelo T.S."/>
            <person name="Orcutt B.N."/>
        </authorList>
    </citation>
    <scope>NUCLEOTIDE SEQUENCE [LARGE SCALE GENOMIC DNA]</scope>
    <source>
        <strain evidence="1">AH-315-G07</strain>
    </source>
</reference>
<accession>A0ABS3ARL9</accession>
<feature type="non-terminal residue" evidence="1">
    <location>
        <position position="1"/>
    </location>
</feature>
<dbReference type="Pfam" id="PF10915">
    <property type="entry name" value="DUF2709"/>
    <property type="match status" value="1"/>
</dbReference>
<dbReference type="InterPro" id="IPR024484">
    <property type="entry name" value="DUF2709"/>
</dbReference>
<dbReference type="Proteomes" id="UP000722121">
    <property type="component" value="Unassembled WGS sequence"/>
</dbReference>
<evidence type="ECO:0000313" key="2">
    <source>
        <dbReference type="Proteomes" id="UP000722121"/>
    </source>
</evidence>
<sequence length="168" mass="19757">PPTVNEETRKIYICPFTGRVFADNTHPNPQDAIYDWVSKCPENKERVGGLPIKRFFVSEDLGIIKKYIFPRKKAVTKIVYSSVINSKLYNSKKAIIDDFTANYLKPWSLHEVQNQNRFELSQNLLAFVQEHLQEARLTAFVETMSEFEEFMPYVNQWIEEEEEEEGEE</sequence>
<dbReference type="EMBL" id="JAFITR010000124">
    <property type="protein sequence ID" value="MBN4067368.1"/>
    <property type="molecule type" value="Genomic_DNA"/>
</dbReference>
<gene>
    <name evidence="1" type="ORF">JYU14_04725</name>
</gene>